<dbReference type="AlphaFoldDB" id="A0A075G4H5"/>
<protein>
    <submittedName>
        <fullName evidence="1">Uncharacterized protein</fullName>
    </submittedName>
</protein>
<dbReference type="EMBL" id="KF900486">
    <property type="protein sequence ID" value="AIE96702.1"/>
    <property type="molecule type" value="Genomic_DNA"/>
</dbReference>
<accession>A0A075G4H5</accession>
<organism evidence="1">
    <name type="scientific">uncultured marine group II/III euryarchaeote AD1000_86_F07</name>
    <dbReference type="NCBI Taxonomy" id="1457816"/>
    <lineage>
        <taxon>Archaea</taxon>
        <taxon>Methanobacteriati</taxon>
        <taxon>Methanobacteriota</taxon>
        <taxon>environmental samples</taxon>
    </lineage>
</organism>
<sequence>MQKRRTLWGAQPLVQVSSAVCGLQLADIQLHDSRAVGCIQQDIDPPRLQLSDKALERHPKSSRTGYGVDERESGSLGNMAQNYLYNLFLTFDRERYGNNYRLASYPLSNEVYRVPARLI</sequence>
<proteinExistence type="predicted"/>
<evidence type="ECO:0000313" key="1">
    <source>
        <dbReference type="EMBL" id="AIE96702.1"/>
    </source>
</evidence>
<name>A0A075G4H5_9EURY</name>
<reference evidence="1" key="1">
    <citation type="journal article" date="2014" name="Genome Biol. Evol.">
        <title>Pangenome evidence for extensive interdomain horizontal transfer affecting lineage core and shell genes in uncultured planktonic thaumarchaeota and euryarchaeota.</title>
        <authorList>
            <person name="Deschamps P."/>
            <person name="Zivanovic Y."/>
            <person name="Moreira D."/>
            <person name="Rodriguez-Valera F."/>
            <person name="Lopez-Garcia P."/>
        </authorList>
    </citation>
    <scope>NUCLEOTIDE SEQUENCE</scope>
</reference>